<dbReference type="AlphaFoldDB" id="A0AAN6TMM7"/>
<protein>
    <submittedName>
        <fullName evidence="3">Uncharacterized protein</fullName>
    </submittedName>
</protein>
<organism evidence="3 4">
    <name type="scientific">Canariomyces notabilis</name>
    <dbReference type="NCBI Taxonomy" id="2074819"/>
    <lineage>
        <taxon>Eukaryota</taxon>
        <taxon>Fungi</taxon>
        <taxon>Dikarya</taxon>
        <taxon>Ascomycota</taxon>
        <taxon>Pezizomycotina</taxon>
        <taxon>Sordariomycetes</taxon>
        <taxon>Sordariomycetidae</taxon>
        <taxon>Sordariales</taxon>
        <taxon>Chaetomiaceae</taxon>
        <taxon>Canariomyces</taxon>
    </lineage>
</organism>
<keyword evidence="2" id="KW-1133">Transmembrane helix</keyword>
<dbReference type="EMBL" id="MU853332">
    <property type="protein sequence ID" value="KAK4117317.1"/>
    <property type="molecule type" value="Genomic_DNA"/>
</dbReference>
<keyword evidence="2" id="KW-0812">Transmembrane</keyword>
<feature type="compositionally biased region" description="Polar residues" evidence="1">
    <location>
        <begin position="249"/>
        <end position="260"/>
    </location>
</feature>
<proteinExistence type="predicted"/>
<keyword evidence="2" id="KW-0472">Membrane</keyword>
<sequence>MTRPETEILVHIAAPARADDDRKYRALASAYFSFEPTQSISLTPGLSAQGCSERVIGYDTEGNGRELSRRYDIQAPLSTREAGVIESPMLSFRSAINNLQSPRLRRPGEGTISESQLSWQPPPSEVQDSMPDNDLAYPQYCTPTRILQHYTSMFDSSQSDLSPIAQRQAPQQTTPCPPHYESPVLTSPTRAKNDWHPVGVTETVEHATQSLDPVIKNGDAAVIPLSPVAGNKRPAPERSTQDAAEDTRVASSYPSQQDEQAITARAESEPPRAKRPRIAHDDPEPGKPLARSASDVGPRQDKPGSAHQSSSLQALDSLEIISPPPATADAELRPEDMITDVLASLARELNLEKRFKPQLQTRDLRPFERGYWLVDCGSWEPALKRSAWGFLADYLGKGAAGWGTSCKRDRDFSWIRLYCWGCVVGHLYLVLYLMSKRRVLYSGASWVGADGKAVIVMGTRPPLA</sequence>
<comment type="caution">
    <text evidence="3">The sequence shown here is derived from an EMBL/GenBank/DDBJ whole genome shotgun (WGS) entry which is preliminary data.</text>
</comment>
<accession>A0AAN6TMM7</accession>
<evidence type="ECO:0000313" key="4">
    <source>
        <dbReference type="Proteomes" id="UP001302812"/>
    </source>
</evidence>
<name>A0AAN6TMM7_9PEZI</name>
<reference evidence="3" key="2">
    <citation type="submission" date="2023-05" db="EMBL/GenBank/DDBJ databases">
        <authorList>
            <consortium name="Lawrence Berkeley National Laboratory"/>
            <person name="Steindorff A."/>
            <person name="Hensen N."/>
            <person name="Bonometti L."/>
            <person name="Westerberg I."/>
            <person name="Brannstrom I.O."/>
            <person name="Guillou S."/>
            <person name="Cros-Aarteil S."/>
            <person name="Calhoun S."/>
            <person name="Haridas S."/>
            <person name="Kuo A."/>
            <person name="Mondo S."/>
            <person name="Pangilinan J."/>
            <person name="Riley R."/>
            <person name="Labutti K."/>
            <person name="Andreopoulos B."/>
            <person name="Lipzen A."/>
            <person name="Chen C."/>
            <person name="Yanf M."/>
            <person name="Daum C."/>
            <person name="Ng V."/>
            <person name="Clum A."/>
            <person name="Ohm R."/>
            <person name="Martin F."/>
            <person name="Silar P."/>
            <person name="Natvig D."/>
            <person name="Lalanne C."/>
            <person name="Gautier V."/>
            <person name="Ament-Velasquez S.L."/>
            <person name="Kruys A."/>
            <person name="Hutchinson M.I."/>
            <person name="Powell A.J."/>
            <person name="Barry K."/>
            <person name="Miller A.N."/>
            <person name="Grigoriev I.V."/>
            <person name="Debuchy R."/>
            <person name="Gladieux P."/>
            <person name="Thoren M.H."/>
            <person name="Johannesson H."/>
        </authorList>
    </citation>
    <scope>NUCLEOTIDE SEQUENCE</scope>
    <source>
        <strain evidence="3">CBS 508.74</strain>
    </source>
</reference>
<dbReference type="RefSeq" id="XP_064674887.1">
    <property type="nucleotide sequence ID" value="XM_064814058.1"/>
</dbReference>
<feature type="region of interest" description="Disordered" evidence="1">
    <location>
        <begin position="225"/>
        <end position="316"/>
    </location>
</feature>
<dbReference type="Proteomes" id="UP001302812">
    <property type="component" value="Unassembled WGS sequence"/>
</dbReference>
<feature type="compositionally biased region" description="Basic and acidic residues" evidence="1">
    <location>
        <begin position="234"/>
        <end position="248"/>
    </location>
</feature>
<reference evidence="3" key="1">
    <citation type="journal article" date="2023" name="Mol. Phylogenet. Evol.">
        <title>Genome-scale phylogeny and comparative genomics of the fungal order Sordariales.</title>
        <authorList>
            <person name="Hensen N."/>
            <person name="Bonometti L."/>
            <person name="Westerberg I."/>
            <person name="Brannstrom I.O."/>
            <person name="Guillou S."/>
            <person name="Cros-Aarteil S."/>
            <person name="Calhoun S."/>
            <person name="Haridas S."/>
            <person name="Kuo A."/>
            <person name="Mondo S."/>
            <person name="Pangilinan J."/>
            <person name="Riley R."/>
            <person name="LaButti K."/>
            <person name="Andreopoulos B."/>
            <person name="Lipzen A."/>
            <person name="Chen C."/>
            <person name="Yan M."/>
            <person name="Daum C."/>
            <person name="Ng V."/>
            <person name="Clum A."/>
            <person name="Steindorff A."/>
            <person name="Ohm R.A."/>
            <person name="Martin F."/>
            <person name="Silar P."/>
            <person name="Natvig D.O."/>
            <person name="Lalanne C."/>
            <person name="Gautier V."/>
            <person name="Ament-Velasquez S.L."/>
            <person name="Kruys A."/>
            <person name="Hutchinson M.I."/>
            <person name="Powell A.J."/>
            <person name="Barry K."/>
            <person name="Miller A.N."/>
            <person name="Grigoriev I.V."/>
            <person name="Debuchy R."/>
            <person name="Gladieux P."/>
            <person name="Hiltunen Thoren M."/>
            <person name="Johannesson H."/>
        </authorList>
    </citation>
    <scope>NUCLEOTIDE SEQUENCE</scope>
    <source>
        <strain evidence="3">CBS 508.74</strain>
    </source>
</reference>
<keyword evidence="4" id="KW-1185">Reference proteome</keyword>
<feature type="region of interest" description="Disordered" evidence="1">
    <location>
        <begin position="157"/>
        <end position="191"/>
    </location>
</feature>
<evidence type="ECO:0000313" key="3">
    <source>
        <dbReference type="EMBL" id="KAK4117317.1"/>
    </source>
</evidence>
<feature type="compositionally biased region" description="Basic and acidic residues" evidence="1">
    <location>
        <begin position="266"/>
        <end position="285"/>
    </location>
</feature>
<feature type="transmembrane region" description="Helical" evidence="2">
    <location>
        <begin position="414"/>
        <end position="434"/>
    </location>
</feature>
<feature type="region of interest" description="Disordered" evidence="1">
    <location>
        <begin position="101"/>
        <end position="128"/>
    </location>
</feature>
<dbReference type="GeneID" id="89938183"/>
<evidence type="ECO:0000256" key="1">
    <source>
        <dbReference type="SAM" id="MobiDB-lite"/>
    </source>
</evidence>
<gene>
    <name evidence="3" type="ORF">N656DRAFT_773408</name>
</gene>
<evidence type="ECO:0000256" key="2">
    <source>
        <dbReference type="SAM" id="Phobius"/>
    </source>
</evidence>